<dbReference type="SUPFAM" id="SSF54862">
    <property type="entry name" value="4Fe-4S ferredoxins"/>
    <property type="match status" value="2"/>
</dbReference>
<keyword evidence="3 10" id="KW-0479">Metal-binding</keyword>
<sequence>MMGIGLFFGVILAVAYRLLKVDEDPRIDETEEMLPGTNCGACGVPGCRAFAEELIKGSVEPSQCTVAPKDEIEEIAEFLGVDAGSQIKRVARLHCAGGKEEAWQIAEYQGFDSCRAAAVVSGGGKGCSWGCLGLADCEIACDFDAIHMNANGLPVVDLDKCTACEDCVVACPKDLFKIHPINEHLLVQCSAPLEGDAILSLCGTACDGCGRCATDANPGLIEMVDGLPVVDYSSMVEETPEATYRCPTEAIIWIDGGQFDRKNRNLTEGQKRYAQLR</sequence>
<dbReference type="PROSITE" id="PS51656">
    <property type="entry name" value="4FE4S"/>
    <property type="match status" value="1"/>
</dbReference>
<dbReference type="PANTHER" id="PTHR43560">
    <property type="entry name" value="ION-TRANSLOCATING OXIDOREDUCTASE COMPLEX SUBUNIT B"/>
    <property type="match status" value="1"/>
</dbReference>
<dbReference type="InterPro" id="IPR017896">
    <property type="entry name" value="4Fe4S_Fe-S-bd"/>
</dbReference>
<feature type="binding site" evidence="10">
    <location>
        <position position="42"/>
    </location>
    <ligand>
        <name>[4Fe-4S] cluster</name>
        <dbReference type="ChEBI" id="CHEBI:49883"/>
        <label>1</label>
    </ligand>
</feature>
<accession>A0A8J6NX73</accession>
<keyword evidence="7 10" id="KW-0408">Iron</keyword>
<dbReference type="GO" id="GO:0009055">
    <property type="term" value="F:electron transfer activity"/>
    <property type="evidence" value="ECO:0007669"/>
    <property type="project" value="InterPro"/>
</dbReference>
<evidence type="ECO:0000256" key="7">
    <source>
        <dbReference type="ARBA" id="ARBA00023004"/>
    </source>
</evidence>
<evidence type="ECO:0000259" key="11">
    <source>
        <dbReference type="PROSITE" id="PS51379"/>
    </source>
</evidence>
<keyword evidence="9 10" id="KW-0472">Membrane</keyword>
<name>A0A8J6NX73_9GAMM</name>
<dbReference type="Pfam" id="PF04060">
    <property type="entry name" value="FeS"/>
    <property type="match status" value="1"/>
</dbReference>
<dbReference type="AlphaFoldDB" id="A0A8J6NX73"/>
<evidence type="ECO:0000259" key="12">
    <source>
        <dbReference type="PROSITE" id="PS51656"/>
    </source>
</evidence>
<evidence type="ECO:0000256" key="2">
    <source>
        <dbReference type="ARBA" id="ARBA00022485"/>
    </source>
</evidence>
<evidence type="ECO:0000256" key="6">
    <source>
        <dbReference type="ARBA" id="ARBA00022982"/>
    </source>
</evidence>
<feature type="binding site" evidence="10">
    <location>
        <position position="47"/>
    </location>
    <ligand>
        <name>[4Fe-4S] cluster</name>
        <dbReference type="ChEBI" id="CHEBI:49883"/>
        <label>1</label>
    </ligand>
</feature>
<keyword evidence="6 10" id="KW-0249">Electron transport</keyword>
<dbReference type="HAMAP" id="MF_00463">
    <property type="entry name" value="RsxB_RnfB"/>
    <property type="match status" value="1"/>
</dbReference>
<feature type="binding site" evidence="10">
    <location>
        <position position="137"/>
    </location>
    <ligand>
        <name>[4Fe-4S] cluster</name>
        <dbReference type="ChEBI" id="CHEBI:49883"/>
        <label>2</label>
    </ligand>
</feature>
<evidence type="ECO:0000256" key="8">
    <source>
        <dbReference type="ARBA" id="ARBA00023014"/>
    </source>
</evidence>
<dbReference type="GO" id="GO:0046872">
    <property type="term" value="F:metal ion binding"/>
    <property type="evidence" value="ECO:0007669"/>
    <property type="project" value="UniProtKB-KW"/>
</dbReference>
<feature type="binding site" evidence="10">
    <location>
        <position position="141"/>
    </location>
    <ligand>
        <name>[4Fe-4S] cluster</name>
        <dbReference type="ChEBI" id="CHEBI:49883"/>
        <label>3</label>
    </ligand>
</feature>
<organism evidence="13 14">
    <name type="scientific">Candidatus Thiopontia autotrophica</name>
    <dbReference type="NCBI Taxonomy" id="2841688"/>
    <lineage>
        <taxon>Bacteria</taxon>
        <taxon>Pseudomonadati</taxon>
        <taxon>Pseudomonadota</taxon>
        <taxon>Gammaproteobacteria</taxon>
        <taxon>Candidatus Thiopontia</taxon>
    </lineage>
</organism>
<comment type="similarity">
    <text evidence="10">Belongs to the 4Fe4S bacterial-type ferredoxin family. RnfB subfamily.</text>
</comment>
<feature type="binding site" evidence="10">
    <location>
        <position position="127"/>
    </location>
    <ligand>
        <name>[4Fe-4S] cluster</name>
        <dbReference type="ChEBI" id="CHEBI:49883"/>
        <label>2</label>
    </ligand>
</feature>
<dbReference type="EMBL" id="JACNFK010000020">
    <property type="protein sequence ID" value="MBC8519294.1"/>
    <property type="molecule type" value="Genomic_DNA"/>
</dbReference>
<dbReference type="InterPro" id="IPR050395">
    <property type="entry name" value="4Fe4S_Ferredoxin_RnfB"/>
</dbReference>
<keyword evidence="8 10" id="KW-0411">Iron-sulfur</keyword>
<dbReference type="InterPro" id="IPR010207">
    <property type="entry name" value="Elect_transpt_cplx_RnfB/RsxB"/>
</dbReference>
<dbReference type="Gene3D" id="3.30.70.20">
    <property type="match status" value="1"/>
</dbReference>
<feature type="binding site" evidence="10">
    <location>
        <position position="171"/>
    </location>
    <ligand>
        <name>[4Fe-4S] cluster</name>
        <dbReference type="ChEBI" id="CHEBI:49883"/>
        <label>2</label>
    </ligand>
</feature>
<keyword evidence="4 10" id="KW-0677">Repeat</keyword>
<dbReference type="Pfam" id="PF00037">
    <property type="entry name" value="Fer4"/>
    <property type="match status" value="1"/>
</dbReference>
<dbReference type="Proteomes" id="UP000654401">
    <property type="component" value="Unassembled WGS sequence"/>
</dbReference>
<feature type="binding site" evidence="10">
    <location>
        <position position="39"/>
    </location>
    <ligand>
        <name>[4Fe-4S] cluster</name>
        <dbReference type="ChEBI" id="CHEBI:49883"/>
        <label>1</label>
    </ligand>
</feature>
<keyword evidence="1 10" id="KW-0813">Transport</keyword>
<comment type="caution">
    <text evidence="10">Lacks conserved residue(s) required for the propagation of feature annotation.</text>
</comment>
<keyword evidence="10" id="KW-0997">Cell inner membrane</keyword>
<keyword evidence="10" id="KW-1003">Cell membrane</keyword>
<gene>
    <name evidence="10" type="primary">rnfB</name>
    <name evidence="13" type="ORF">H8D24_02670</name>
</gene>
<dbReference type="InterPro" id="IPR007202">
    <property type="entry name" value="4Fe-4S_dom"/>
</dbReference>
<dbReference type="PROSITE" id="PS00198">
    <property type="entry name" value="4FE4S_FER_1"/>
    <property type="match status" value="1"/>
</dbReference>
<comment type="subunit">
    <text evidence="10">The complex is composed of six subunits: RnfA, RnfB, RnfC, RnfD, RnfE and RnfG.</text>
</comment>
<evidence type="ECO:0000313" key="14">
    <source>
        <dbReference type="Proteomes" id="UP000654401"/>
    </source>
</evidence>
<dbReference type="GO" id="GO:0022900">
    <property type="term" value="P:electron transport chain"/>
    <property type="evidence" value="ECO:0007669"/>
    <property type="project" value="UniProtKB-UniRule"/>
</dbReference>
<feature type="binding site" evidence="10">
    <location>
        <position position="131"/>
    </location>
    <ligand>
        <name>[4Fe-4S] cluster</name>
        <dbReference type="ChEBI" id="CHEBI:49883"/>
        <label>2</label>
    </ligand>
</feature>
<feature type="binding site" evidence="10">
    <location>
        <position position="167"/>
    </location>
    <ligand>
        <name>[4Fe-4S] cluster</name>
        <dbReference type="ChEBI" id="CHEBI:49883"/>
        <label>3</label>
    </ligand>
</feature>
<dbReference type="PROSITE" id="PS51379">
    <property type="entry name" value="4FE4S_FER_2"/>
    <property type="match status" value="1"/>
</dbReference>
<comment type="caution">
    <text evidence="13">The sequence shown here is derived from an EMBL/GenBank/DDBJ whole genome shotgun (WGS) entry which is preliminary data.</text>
</comment>
<evidence type="ECO:0000313" key="13">
    <source>
        <dbReference type="EMBL" id="MBC8519294.1"/>
    </source>
</evidence>
<dbReference type="EC" id="7.-.-.-" evidence="10"/>
<evidence type="ECO:0000256" key="1">
    <source>
        <dbReference type="ARBA" id="ARBA00022448"/>
    </source>
</evidence>
<proteinExistence type="inferred from homology"/>
<keyword evidence="2 10" id="KW-0004">4Fe-4S</keyword>
<evidence type="ECO:0000256" key="3">
    <source>
        <dbReference type="ARBA" id="ARBA00022723"/>
    </source>
</evidence>
<dbReference type="GO" id="GO:0051539">
    <property type="term" value="F:4 iron, 4 sulfur cluster binding"/>
    <property type="evidence" value="ECO:0007669"/>
    <property type="project" value="UniProtKB-UniRule"/>
</dbReference>
<comment type="function">
    <text evidence="10">Part of a membrane-bound complex that couples electron transfer with translocation of ions across the membrane.</text>
</comment>
<dbReference type="GO" id="GO:0005886">
    <property type="term" value="C:plasma membrane"/>
    <property type="evidence" value="ECO:0007669"/>
    <property type="project" value="UniProtKB-SubCell"/>
</dbReference>
<feature type="binding site" evidence="10">
    <location>
        <position position="64"/>
    </location>
    <ligand>
        <name>[4Fe-4S] cluster</name>
        <dbReference type="ChEBI" id="CHEBI:49883"/>
        <label>1</label>
    </ligand>
</feature>
<evidence type="ECO:0000256" key="5">
    <source>
        <dbReference type="ARBA" id="ARBA00022967"/>
    </source>
</evidence>
<dbReference type="PANTHER" id="PTHR43560:SF1">
    <property type="entry name" value="ION-TRANSLOCATING OXIDOREDUCTASE COMPLEX SUBUNIT B"/>
    <property type="match status" value="1"/>
</dbReference>
<reference evidence="13 14" key="1">
    <citation type="submission" date="2020-08" db="EMBL/GenBank/DDBJ databases">
        <title>Bridging the membrane lipid divide: bacteria of the FCB group superphylum have the potential to synthesize archaeal ether lipids.</title>
        <authorList>
            <person name="Villanueva L."/>
            <person name="Von Meijenfeldt F.A.B."/>
            <person name="Westbye A.B."/>
            <person name="Yadav S."/>
            <person name="Hopmans E.C."/>
            <person name="Dutilh B.E."/>
            <person name="Sinninghe Damste J.S."/>
        </authorList>
    </citation>
    <scope>NUCLEOTIDE SEQUENCE [LARGE SCALE GENOMIC DNA]</scope>
    <source>
        <strain evidence="13">NIOZ-UU100</strain>
    </source>
</reference>
<evidence type="ECO:0000256" key="9">
    <source>
        <dbReference type="ARBA" id="ARBA00023136"/>
    </source>
</evidence>
<feature type="region of interest" description="Hydrophobic" evidence="10">
    <location>
        <begin position="1"/>
        <end position="16"/>
    </location>
</feature>
<dbReference type="Gene3D" id="1.10.15.40">
    <property type="entry name" value="Electron transport complex subunit B, putative Fe-S cluster"/>
    <property type="match status" value="1"/>
</dbReference>
<comment type="cofactor">
    <cofactor evidence="10">
        <name>[4Fe-4S] cluster</name>
        <dbReference type="ChEBI" id="CHEBI:49883"/>
    </cofactor>
    <text evidence="10">Binds 3 [4Fe-4S] clusters.</text>
</comment>
<feature type="domain" description="4Fe-4S ferredoxin-type" evidence="11">
    <location>
        <begin position="152"/>
        <end position="181"/>
    </location>
</feature>
<feature type="binding site" evidence="10">
    <location>
        <position position="161"/>
    </location>
    <ligand>
        <name>[4Fe-4S] cluster</name>
        <dbReference type="ChEBI" id="CHEBI:49883"/>
        <label>3</label>
    </ligand>
</feature>
<evidence type="ECO:0000256" key="10">
    <source>
        <dbReference type="HAMAP-Rule" id="MF_00463"/>
    </source>
</evidence>
<keyword evidence="5 10" id="KW-1278">Translocase</keyword>
<dbReference type="InterPro" id="IPR017900">
    <property type="entry name" value="4Fe4S_Fe_S_CS"/>
</dbReference>
<feature type="domain" description="4Fe-4S" evidence="12">
    <location>
        <begin position="22"/>
        <end position="81"/>
    </location>
</feature>
<dbReference type="NCBIfam" id="TIGR01944">
    <property type="entry name" value="rnfB"/>
    <property type="match status" value="1"/>
</dbReference>
<feature type="binding site" evidence="10">
    <location>
        <position position="164"/>
    </location>
    <ligand>
        <name>[4Fe-4S] cluster</name>
        <dbReference type="ChEBI" id="CHEBI:49883"/>
        <label>3</label>
    </ligand>
</feature>
<comment type="subcellular location">
    <subcellularLocation>
        <location evidence="10">Cell inner membrane</location>
    </subcellularLocation>
</comment>
<protein>
    <recommendedName>
        <fullName evidence="10">Ion-translocating oxidoreductase complex subunit B</fullName>
        <ecNumber evidence="10">7.-.-.-</ecNumber>
    </recommendedName>
    <alternativeName>
        <fullName evidence="10">Rnf electron transport complex subunit B</fullName>
    </alternativeName>
</protein>
<evidence type="ECO:0000256" key="4">
    <source>
        <dbReference type="ARBA" id="ARBA00022737"/>
    </source>
</evidence>